<dbReference type="Pfam" id="PF13532">
    <property type="entry name" value="2OG-FeII_Oxy_2"/>
    <property type="match status" value="1"/>
</dbReference>
<evidence type="ECO:0000259" key="3">
    <source>
        <dbReference type="PROSITE" id="PS51471"/>
    </source>
</evidence>
<protein>
    <recommendedName>
        <fullName evidence="3">Fe2OG dioxygenase domain-containing protein</fullName>
    </recommendedName>
</protein>
<comment type="caution">
    <text evidence="4">The sequence shown here is derived from an EMBL/GenBank/DDBJ whole genome shotgun (WGS) entry which is preliminary data.</text>
</comment>
<feature type="binding site" evidence="1">
    <location>
        <position position="609"/>
    </location>
    <ligand>
        <name>2-oxoglutarate</name>
        <dbReference type="ChEBI" id="CHEBI:16810"/>
    </ligand>
</feature>
<gene>
    <name evidence="4" type="ORF">BKA67DRAFT_693119</name>
</gene>
<dbReference type="InterPro" id="IPR005123">
    <property type="entry name" value="Oxoglu/Fe-dep_dioxygenase_dom"/>
</dbReference>
<dbReference type="RefSeq" id="XP_045956165.1">
    <property type="nucleotide sequence ID" value="XM_046109241.1"/>
</dbReference>
<proteinExistence type="predicted"/>
<reference evidence="4" key="1">
    <citation type="journal article" date="2021" name="Nat. Commun.">
        <title>Genetic determinants of endophytism in the Arabidopsis root mycobiome.</title>
        <authorList>
            <person name="Mesny F."/>
            <person name="Miyauchi S."/>
            <person name="Thiergart T."/>
            <person name="Pickel B."/>
            <person name="Atanasova L."/>
            <person name="Karlsson M."/>
            <person name="Huettel B."/>
            <person name="Barry K.W."/>
            <person name="Haridas S."/>
            <person name="Chen C."/>
            <person name="Bauer D."/>
            <person name="Andreopoulos W."/>
            <person name="Pangilinan J."/>
            <person name="LaButti K."/>
            <person name="Riley R."/>
            <person name="Lipzen A."/>
            <person name="Clum A."/>
            <person name="Drula E."/>
            <person name="Henrissat B."/>
            <person name="Kohler A."/>
            <person name="Grigoriev I.V."/>
            <person name="Martin F.M."/>
            <person name="Hacquard S."/>
        </authorList>
    </citation>
    <scope>NUCLEOTIDE SEQUENCE</scope>
    <source>
        <strain evidence="4">MPI-SDFR-AT-0073</strain>
    </source>
</reference>
<dbReference type="PANTHER" id="PTHR31573">
    <property type="entry name" value="ALPHA-KETOGLUTARATE-DEPENDENT DIOXYGENASE ALKB HOMOLOG 2"/>
    <property type="match status" value="1"/>
</dbReference>
<dbReference type="GeneID" id="70138132"/>
<dbReference type="Gene3D" id="2.60.120.590">
    <property type="entry name" value="Alpha-ketoglutarate-dependent dioxygenase AlkB-like"/>
    <property type="match status" value="1"/>
</dbReference>
<dbReference type="AlphaFoldDB" id="A0A9P8ZW96"/>
<name>A0A9P8ZW96_9PEZI</name>
<dbReference type="InterPro" id="IPR027450">
    <property type="entry name" value="AlkB-like"/>
</dbReference>
<dbReference type="SUPFAM" id="SSF51197">
    <property type="entry name" value="Clavaminate synthase-like"/>
    <property type="match status" value="1"/>
</dbReference>
<feature type="compositionally biased region" description="Polar residues" evidence="2">
    <location>
        <begin position="31"/>
        <end position="44"/>
    </location>
</feature>
<evidence type="ECO:0000256" key="1">
    <source>
        <dbReference type="PIRSR" id="PIRSR632852-1"/>
    </source>
</evidence>
<feature type="compositionally biased region" description="Basic and acidic residues" evidence="2">
    <location>
        <begin position="8"/>
        <end position="28"/>
    </location>
</feature>
<evidence type="ECO:0000256" key="2">
    <source>
        <dbReference type="SAM" id="MobiDB-lite"/>
    </source>
</evidence>
<dbReference type="GO" id="GO:0035516">
    <property type="term" value="F:broad specificity oxidative DNA demethylase activity"/>
    <property type="evidence" value="ECO:0007669"/>
    <property type="project" value="TreeGrafter"/>
</dbReference>
<dbReference type="InterPro" id="IPR037151">
    <property type="entry name" value="AlkB-like_sf"/>
</dbReference>
<accession>A0A9P8ZW96</accession>
<sequence>MNSLGKRKNSEASDEDRVLGDEAKRLRELSQPAQHTTRLTTMKQSEQDGVDIVTQSSDTSEFADTPMSDFTPLKYDIMSADSPMSDFNPLKYDIMKDFVRGTTKLNDPSAASSSIGEDVTRLNTLKLLRLIQASPIWAHTRSALCDSLPYFRSHQGGNYHIDNVTHGILVDGCGSDRDHNDGTVIITTVGGEKTGISSSGQRLLQADQSERTANYKGLKKSKEQCVSVVVVSGNQNKFFQLPFPYCVLDEYQITDIWMEKFPEANDGFAGWMVRFERLDFDKPAWFLEDKSHSYVADQYHCPEEECQGCCQSSKRIYTIGWTCLNAQCPIFFLFPVDIDGETHWQQKSSSSLVYSDAFLKERTDYRKKGTVHQRRTLMPDLPTAGDNVGTELPYGRGIVCPKCHCCSRRIYWGDWRCENESCDFTYKLDFPTYPLTEIQRETEAAMKKFNTNDQFLVSNWNTVLAGHEANFYALPNEDGKVCGIVVVLRATKEICDLPNGPNELFIGMQTQDLELMRRGSYQTGRKREQLTNHFASNWGAEYEFGVHVDTKGFSDAPKEILTVASQLSWAQAQVMKLVKKKFLESKIDYLKQSMSLESEDFNEVLSLAYFANSAIGYHDDGEKQLGPTVASISLGSPSMMRFKPKLKNSSIGIKGTEKSTNKKAVVSFRLFHGDICIMHGVDIHKYYLHQVTPEGKLRFALTSRYIRPDMMRDDIARHNLTTMSKHPYDIKPLAYKGIGAEPMDDNETTIQEGSASITQPGAVEDLDTNDKLIVRLRQPYPELYILMQSLSISGGTIPSDDYLRCRARLMPELRDMIKVRRDKC</sequence>
<dbReference type="GO" id="GO:0006307">
    <property type="term" value="P:DNA alkylation repair"/>
    <property type="evidence" value="ECO:0007669"/>
    <property type="project" value="TreeGrafter"/>
</dbReference>
<dbReference type="EMBL" id="JAGPXC010000006">
    <property type="protein sequence ID" value="KAH6651887.1"/>
    <property type="molecule type" value="Genomic_DNA"/>
</dbReference>
<dbReference type="GO" id="GO:0008198">
    <property type="term" value="F:ferrous iron binding"/>
    <property type="evidence" value="ECO:0007669"/>
    <property type="project" value="TreeGrafter"/>
</dbReference>
<dbReference type="Proteomes" id="UP000758603">
    <property type="component" value="Unassembled WGS sequence"/>
</dbReference>
<dbReference type="OrthoDB" id="2163491at2759"/>
<dbReference type="PANTHER" id="PTHR31573:SF4">
    <property type="entry name" value="FE2OG DIOXYGENASE DOMAIN-CONTAINING PROTEIN"/>
    <property type="match status" value="1"/>
</dbReference>
<dbReference type="InterPro" id="IPR032852">
    <property type="entry name" value="ALKBH2"/>
</dbReference>
<feature type="domain" description="Fe2OG dioxygenase" evidence="3">
    <location>
        <begin position="600"/>
        <end position="707"/>
    </location>
</feature>
<feature type="region of interest" description="Disordered" evidence="2">
    <location>
        <begin position="1"/>
        <end position="49"/>
    </location>
</feature>
<organism evidence="4 5">
    <name type="scientific">Truncatella angustata</name>
    <dbReference type="NCBI Taxonomy" id="152316"/>
    <lineage>
        <taxon>Eukaryota</taxon>
        <taxon>Fungi</taxon>
        <taxon>Dikarya</taxon>
        <taxon>Ascomycota</taxon>
        <taxon>Pezizomycotina</taxon>
        <taxon>Sordariomycetes</taxon>
        <taxon>Xylariomycetidae</taxon>
        <taxon>Amphisphaeriales</taxon>
        <taxon>Sporocadaceae</taxon>
        <taxon>Truncatella</taxon>
    </lineage>
</organism>
<keyword evidence="5" id="KW-1185">Reference proteome</keyword>
<feature type="binding site" evidence="1">
    <location>
        <position position="689"/>
    </location>
    <ligand>
        <name>2-oxoglutarate</name>
        <dbReference type="ChEBI" id="CHEBI:16810"/>
    </ligand>
</feature>
<evidence type="ECO:0000313" key="4">
    <source>
        <dbReference type="EMBL" id="KAH6651887.1"/>
    </source>
</evidence>
<dbReference type="PROSITE" id="PS51471">
    <property type="entry name" value="FE2OG_OXY"/>
    <property type="match status" value="1"/>
</dbReference>
<dbReference type="GO" id="GO:0051747">
    <property type="term" value="F:cytosine C-5 DNA demethylase activity"/>
    <property type="evidence" value="ECO:0007669"/>
    <property type="project" value="TreeGrafter"/>
</dbReference>
<evidence type="ECO:0000313" key="5">
    <source>
        <dbReference type="Proteomes" id="UP000758603"/>
    </source>
</evidence>
<feature type="binding site" evidence="1">
    <location>
        <position position="618"/>
    </location>
    <ligand>
        <name>2-oxoglutarate</name>
        <dbReference type="ChEBI" id="CHEBI:16810"/>
    </ligand>
</feature>